<keyword evidence="4" id="KW-1185">Reference proteome</keyword>
<accession>A0A918PXM9</accession>
<dbReference type="AlphaFoldDB" id="A0A918PXM9"/>
<evidence type="ECO:0000313" key="3">
    <source>
        <dbReference type="EMBL" id="GGZ26698.1"/>
    </source>
</evidence>
<feature type="coiled-coil region" evidence="1">
    <location>
        <begin position="131"/>
        <end position="182"/>
    </location>
</feature>
<protein>
    <recommendedName>
        <fullName evidence="5">Cell division protein ZapB</fullName>
    </recommendedName>
</protein>
<proteinExistence type="predicted"/>
<keyword evidence="1" id="KW-0175">Coiled coil</keyword>
<dbReference type="EMBL" id="BMWX01000003">
    <property type="protein sequence ID" value="GGZ26698.1"/>
    <property type="molecule type" value="Genomic_DNA"/>
</dbReference>
<evidence type="ECO:0000256" key="1">
    <source>
        <dbReference type="SAM" id="Coils"/>
    </source>
</evidence>
<name>A0A918PXM9_9BACT</name>
<keyword evidence="2" id="KW-0472">Membrane</keyword>
<feature type="transmembrane region" description="Helical" evidence="2">
    <location>
        <begin position="20"/>
        <end position="38"/>
    </location>
</feature>
<reference evidence="3" key="1">
    <citation type="journal article" date="2014" name="Int. J. Syst. Evol. Microbiol.">
        <title>Complete genome sequence of Corynebacterium casei LMG S-19264T (=DSM 44701T), isolated from a smear-ripened cheese.</title>
        <authorList>
            <consortium name="US DOE Joint Genome Institute (JGI-PGF)"/>
            <person name="Walter F."/>
            <person name="Albersmeier A."/>
            <person name="Kalinowski J."/>
            <person name="Ruckert C."/>
        </authorList>
    </citation>
    <scope>NUCLEOTIDE SEQUENCE</scope>
    <source>
        <strain evidence="3">KCTC 12368</strain>
    </source>
</reference>
<evidence type="ECO:0000313" key="4">
    <source>
        <dbReference type="Proteomes" id="UP000619457"/>
    </source>
</evidence>
<reference evidence="3" key="2">
    <citation type="submission" date="2020-09" db="EMBL/GenBank/DDBJ databases">
        <authorList>
            <person name="Sun Q."/>
            <person name="Kim S."/>
        </authorList>
    </citation>
    <scope>NUCLEOTIDE SEQUENCE</scope>
    <source>
        <strain evidence="3">KCTC 12368</strain>
    </source>
</reference>
<evidence type="ECO:0008006" key="5">
    <source>
        <dbReference type="Google" id="ProtNLM"/>
    </source>
</evidence>
<keyword evidence="2" id="KW-1133">Transmembrane helix</keyword>
<keyword evidence="2" id="KW-0812">Transmembrane</keyword>
<gene>
    <name evidence="3" type="ORF">GCM10007049_19270</name>
</gene>
<dbReference type="RefSeq" id="WP_018473167.1">
    <property type="nucleotide sequence ID" value="NZ_BMWX01000003.1"/>
</dbReference>
<dbReference type="Proteomes" id="UP000619457">
    <property type="component" value="Unassembled WGS sequence"/>
</dbReference>
<evidence type="ECO:0000256" key="2">
    <source>
        <dbReference type="SAM" id="Phobius"/>
    </source>
</evidence>
<comment type="caution">
    <text evidence="3">The sequence shown here is derived from an EMBL/GenBank/DDBJ whole genome shotgun (WGS) entry which is preliminary data.</text>
</comment>
<organism evidence="3 4">
    <name type="scientific">Echinicola pacifica</name>
    <dbReference type="NCBI Taxonomy" id="346377"/>
    <lineage>
        <taxon>Bacteria</taxon>
        <taxon>Pseudomonadati</taxon>
        <taxon>Bacteroidota</taxon>
        <taxon>Cytophagia</taxon>
        <taxon>Cytophagales</taxon>
        <taxon>Cyclobacteriaceae</taxon>
        <taxon>Echinicola</taxon>
    </lineage>
</organism>
<sequence>MNTNTPPDQAPKKSDKGKNILIIVLLLLVIFSGVKLYFDSVDKTQKTEQILVISEENDHLNRRIDSMAYQLDLRINEIEKLGGDVDSLVVLKEQLLAERSTDRNRSAAEINALNKKIDGFSGILIEKDGEISRLKQVNEQLFTENQELKTSKAEIEDSIVQLNLKQDQLEEKVNIAQKLQAQNIMISAVNSKGKERDGSFKNRQLEKLKVAFDISENKVTQAGAKVIYVQVVAPNNQVIFDIAKGSGTFSIDGREEFYTAKQSILYDNKAKSLIYLYQKGTDYPEGKYEVRIFSDGFKIGQKTFEIK</sequence>